<protein>
    <submittedName>
        <fullName evidence="5">Restriction endonuclease subunit S</fullName>
    </submittedName>
</protein>
<evidence type="ECO:0000259" key="4">
    <source>
        <dbReference type="Pfam" id="PF01420"/>
    </source>
</evidence>
<reference evidence="5 6" key="1">
    <citation type="submission" date="2019-11" db="EMBL/GenBank/DDBJ databases">
        <title>Whole-genome sequence of the anaerobic purple sulfur bacterium Allochromatium palmeri DSM 15591.</title>
        <authorList>
            <person name="Kyndt J.A."/>
            <person name="Meyer T.E."/>
        </authorList>
    </citation>
    <scope>NUCLEOTIDE SEQUENCE [LARGE SCALE GENOMIC DNA]</scope>
    <source>
        <strain evidence="5 6">DSM 15591</strain>
    </source>
</reference>
<keyword evidence="5" id="KW-0540">Nuclease</keyword>
<keyword evidence="3" id="KW-0238">DNA-binding</keyword>
<dbReference type="CDD" id="cd17267">
    <property type="entry name" value="RMtype1_S_EcoAO83I-TRD1-CR1_like"/>
    <property type="match status" value="1"/>
</dbReference>
<dbReference type="EMBL" id="WNKT01000009">
    <property type="protein sequence ID" value="MTW20774.1"/>
    <property type="molecule type" value="Genomic_DNA"/>
</dbReference>
<dbReference type="AlphaFoldDB" id="A0A6N8EEK9"/>
<dbReference type="OrthoDB" id="9798929at2"/>
<dbReference type="CDD" id="cd17246">
    <property type="entry name" value="RMtype1_S_SonII-TRD2-CR2_like"/>
    <property type="match status" value="1"/>
</dbReference>
<proteinExistence type="inferred from homology"/>
<dbReference type="Proteomes" id="UP000434044">
    <property type="component" value="Unassembled WGS sequence"/>
</dbReference>
<feature type="domain" description="Type I restriction modification DNA specificity" evidence="4">
    <location>
        <begin position="226"/>
        <end position="321"/>
    </location>
</feature>
<sequence length="406" mass="45460">MVSWPQVTIGELGQVFDGPHATPKTIDEGPIFLGIGALQDGRINLGETRHVTPEDFVKWTRRVRPQAGDIVFSYETRLGQVAIIPEGMKCCLGRRMGLVRADKNKILPRFFLYYFLSPFFQEFIRAHTVQGATVDRILLTDFPSFPFLCPPLSEQEGIASLLGALDDKIELNRQTNATLEAMARALFKDWFVDFGPTRAKAEGRAPYLAPHLWELFPDALDDEDKPVGWEYKQVEDILELAYGKALKSTDRVDGCIPVYGSGGITGYHNKSLVDGPSIIVGRKGTVGSLYWEDGPFFPIDTVFHVKPKAPLTFCFYLLQTLGLEGMNTDAAVPGLNRGNVYRLPVSWSQESIRFAFNAIIEPLRQKIRCNADESRTLAQTRDLLLPKLMSGEIRLHEAERIAEAVL</sequence>
<evidence type="ECO:0000256" key="3">
    <source>
        <dbReference type="ARBA" id="ARBA00023125"/>
    </source>
</evidence>
<evidence type="ECO:0000313" key="5">
    <source>
        <dbReference type="EMBL" id="MTW20774.1"/>
    </source>
</evidence>
<accession>A0A6N8EEK9</accession>
<organism evidence="5 6">
    <name type="scientific">Allochromatium palmeri</name>
    <dbReference type="NCBI Taxonomy" id="231048"/>
    <lineage>
        <taxon>Bacteria</taxon>
        <taxon>Pseudomonadati</taxon>
        <taxon>Pseudomonadota</taxon>
        <taxon>Gammaproteobacteria</taxon>
        <taxon>Chromatiales</taxon>
        <taxon>Chromatiaceae</taxon>
        <taxon>Allochromatium</taxon>
    </lineage>
</organism>
<feature type="domain" description="Type I restriction modification DNA specificity" evidence="4">
    <location>
        <begin position="3"/>
        <end position="180"/>
    </location>
</feature>
<keyword evidence="2" id="KW-0680">Restriction system</keyword>
<gene>
    <name evidence="5" type="ORF">GJ668_06640</name>
</gene>
<comment type="similarity">
    <text evidence="1">Belongs to the type-I restriction system S methylase family.</text>
</comment>
<evidence type="ECO:0000313" key="6">
    <source>
        <dbReference type="Proteomes" id="UP000434044"/>
    </source>
</evidence>
<dbReference type="RefSeq" id="WP_155449359.1">
    <property type="nucleotide sequence ID" value="NZ_WNKT01000009.1"/>
</dbReference>
<keyword evidence="5" id="KW-0255">Endonuclease</keyword>
<dbReference type="Pfam" id="PF01420">
    <property type="entry name" value="Methylase_S"/>
    <property type="match status" value="2"/>
</dbReference>
<dbReference type="GO" id="GO:0009307">
    <property type="term" value="P:DNA restriction-modification system"/>
    <property type="evidence" value="ECO:0007669"/>
    <property type="project" value="UniProtKB-KW"/>
</dbReference>
<dbReference type="Gene3D" id="3.90.220.20">
    <property type="entry name" value="DNA methylase specificity domains"/>
    <property type="match status" value="2"/>
</dbReference>
<evidence type="ECO:0000256" key="2">
    <source>
        <dbReference type="ARBA" id="ARBA00022747"/>
    </source>
</evidence>
<dbReference type="PANTHER" id="PTHR30408">
    <property type="entry name" value="TYPE-1 RESTRICTION ENZYME ECOKI SPECIFICITY PROTEIN"/>
    <property type="match status" value="1"/>
</dbReference>
<evidence type="ECO:0000256" key="1">
    <source>
        <dbReference type="ARBA" id="ARBA00010923"/>
    </source>
</evidence>
<comment type="caution">
    <text evidence="5">The sequence shown here is derived from an EMBL/GenBank/DDBJ whole genome shotgun (WGS) entry which is preliminary data.</text>
</comment>
<name>A0A6N8EEK9_9GAMM</name>
<dbReference type="GO" id="GO:0003677">
    <property type="term" value="F:DNA binding"/>
    <property type="evidence" value="ECO:0007669"/>
    <property type="project" value="UniProtKB-KW"/>
</dbReference>
<dbReference type="InterPro" id="IPR052021">
    <property type="entry name" value="Type-I_RS_S_subunit"/>
</dbReference>
<dbReference type="GO" id="GO:0004519">
    <property type="term" value="F:endonuclease activity"/>
    <property type="evidence" value="ECO:0007669"/>
    <property type="project" value="UniProtKB-KW"/>
</dbReference>
<keyword evidence="6" id="KW-1185">Reference proteome</keyword>
<dbReference type="SUPFAM" id="SSF116734">
    <property type="entry name" value="DNA methylase specificity domain"/>
    <property type="match status" value="2"/>
</dbReference>
<dbReference type="InterPro" id="IPR000055">
    <property type="entry name" value="Restrct_endonuc_typeI_TRD"/>
</dbReference>
<dbReference type="InterPro" id="IPR044946">
    <property type="entry name" value="Restrct_endonuc_typeI_TRD_sf"/>
</dbReference>
<dbReference type="PANTHER" id="PTHR30408:SF13">
    <property type="entry name" value="TYPE I RESTRICTION ENZYME HINDI SPECIFICITY SUBUNIT"/>
    <property type="match status" value="1"/>
</dbReference>
<keyword evidence="5" id="KW-0378">Hydrolase</keyword>